<feature type="transmembrane region" description="Helical" evidence="1">
    <location>
        <begin position="78"/>
        <end position="99"/>
    </location>
</feature>
<dbReference type="Proteomes" id="UP000078225">
    <property type="component" value="Unassembled WGS sequence"/>
</dbReference>
<comment type="caution">
    <text evidence="2">The sequence shown here is derived from an EMBL/GenBank/DDBJ whole genome shotgun (WGS) entry which is preliminary data.</text>
</comment>
<reference evidence="3" key="1">
    <citation type="submission" date="2016-05" db="EMBL/GenBank/DDBJ databases">
        <authorList>
            <person name="Behera P."/>
            <person name="Vaishampayan P."/>
            <person name="Singh N."/>
            <person name="Raina V."/>
            <person name="Suar M."/>
            <person name="Pattnaik A."/>
            <person name="Rastogi G."/>
        </authorList>
    </citation>
    <scope>NUCLEOTIDE SEQUENCE [LARGE SCALE GENOMIC DNA]</scope>
    <source>
        <strain evidence="3">MP23</strain>
    </source>
</reference>
<keyword evidence="1" id="KW-0472">Membrane</keyword>
<dbReference type="GO" id="GO:0016020">
    <property type="term" value="C:membrane"/>
    <property type="evidence" value="ECO:0007669"/>
    <property type="project" value="InterPro"/>
</dbReference>
<dbReference type="Pfam" id="PF05656">
    <property type="entry name" value="DUF805"/>
    <property type="match status" value="1"/>
</dbReference>
<evidence type="ECO:0000313" key="3">
    <source>
        <dbReference type="Proteomes" id="UP000078225"/>
    </source>
</evidence>
<dbReference type="RefSeq" id="WP_064597340.1">
    <property type="nucleotide sequence ID" value="NZ_CP134782.1"/>
</dbReference>
<dbReference type="InterPro" id="IPR008523">
    <property type="entry name" value="DUF805"/>
</dbReference>
<feature type="transmembrane region" description="Helical" evidence="1">
    <location>
        <begin position="49"/>
        <end position="66"/>
    </location>
</feature>
<evidence type="ECO:0008006" key="4">
    <source>
        <dbReference type="Google" id="ProtNLM"/>
    </source>
</evidence>
<organism evidence="2 3">
    <name type="scientific">Mangrovibacter phragmitis</name>
    <dbReference type="NCBI Taxonomy" id="1691903"/>
    <lineage>
        <taxon>Bacteria</taxon>
        <taxon>Pseudomonadati</taxon>
        <taxon>Pseudomonadota</taxon>
        <taxon>Gammaproteobacteria</taxon>
        <taxon>Enterobacterales</taxon>
        <taxon>Enterobacteriaceae</taxon>
        <taxon>Mangrovibacter</taxon>
    </lineage>
</organism>
<dbReference type="STRING" id="1691903.A9B99_06145"/>
<keyword evidence="1" id="KW-0812">Transmembrane</keyword>
<evidence type="ECO:0000313" key="2">
    <source>
        <dbReference type="EMBL" id="OAT76895.1"/>
    </source>
</evidence>
<feature type="transmembrane region" description="Helical" evidence="1">
    <location>
        <begin position="24"/>
        <end position="43"/>
    </location>
</feature>
<gene>
    <name evidence="2" type="ORF">A9B99_06145</name>
</gene>
<dbReference type="AlphaFoldDB" id="A0A1B7L3R4"/>
<protein>
    <recommendedName>
        <fullName evidence="4">DUF805 domain-containing protein</fullName>
    </recommendedName>
</protein>
<proteinExistence type="predicted"/>
<keyword evidence="1" id="KW-1133">Transmembrane helix</keyword>
<evidence type="ECO:0000256" key="1">
    <source>
        <dbReference type="SAM" id="Phobius"/>
    </source>
</evidence>
<dbReference type="EMBL" id="LYRP01000012">
    <property type="protein sequence ID" value="OAT76895.1"/>
    <property type="molecule type" value="Genomic_DNA"/>
</dbReference>
<dbReference type="OrthoDB" id="6538778at2"/>
<name>A0A1B7L3R4_9ENTR</name>
<sequence length="103" mass="11965">MRILRVLKKGIFSTFSYEGRDTRLEYGVVFIFQCLWYFGWLRLSSAEDTSIILLLCFILPLLASAVRRINDAGYSRFVIILLVFFPYILFPFLLLPASVNTSK</sequence>
<keyword evidence="3" id="KW-1185">Reference proteome</keyword>
<accession>A0A1B7L3R4</accession>